<dbReference type="OrthoDB" id="9817564at2"/>
<evidence type="ECO:0000313" key="4">
    <source>
        <dbReference type="Proteomes" id="UP000250831"/>
    </source>
</evidence>
<evidence type="ECO:0000256" key="2">
    <source>
        <dbReference type="SAM" id="SignalP"/>
    </source>
</evidence>
<proteinExistence type="predicted"/>
<keyword evidence="4" id="KW-1185">Reference proteome</keyword>
<gene>
    <name evidence="3" type="ORF">DCO56_20115</name>
</gene>
<sequence>MKTLKIIILLLAYVFNTTITNGQSAMTTAKESLKTWYSLLKSGNVQTIDGKYNLQRYSISLDSVATLTGKNADFETAKSVFKIQGKIKYKLNQGYYEFSGDGIEAVTSEQSGKTTKSTILFRIGNFTKVKADSLVFLFDKITKDLKLADAEAKEMEAQKERNEIKSKADKKVFYDKVKAVDINRYFFNLTLPNTKDKSFATYTFYENPLMVGDAYYSGFKFTPTIDGYLYWYFHTFEKGEDSFYLLDSDRNVDDIDVSYFNKMALFKDEDNKSSWVIQKSAEKLKKGKTYVLWFKAKSKIPPHKKKIFAAIEASNSAMLSEYFNAQFDEIVGDF</sequence>
<dbReference type="AlphaFoldDB" id="A0A363NP18"/>
<dbReference type="Proteomes" id="UP000250831">
    <property type="component" value="Unassembled WGS sequence"/>
</dbReference>
<name>A0A363NP18_9SPHI</name>
<reference evidence="3 4" key="1">
    <citation type="submission" date="2018-04" db="EMBL/GenBank/DDBJ databases">
        <title>Sphingobacterium sp. M46 Genome.</title>
        <authorList>
            <person name="Cheng J."/>
            <person name="Li Y."/>
        </authorList>
    </citation>
    <scope>NUCLEOTIDE SEQUENCE [LARGE SCALE GENOMIC DNA]</scope>
    <source>
        <strain evidence="3 4">M46</strain>
    </source>
</reference>
<dbReference type="RefSeq" id="WP_108635546.1">
    <property type="nucleotide sequence ID" value="NZ_QCXX01000006.1"/>
</dbReference>
<comment type="caution">
    <text evidence="3">The sequence shown here is derived from an EMBL/GenBank/DDBJ whole genome shotgun (WGS) entry which is preliminary data.</text>
</comment>
<dbReference type="EMBL" id="QCXX01000006">
    <property type="protein sequence ID" value="PUV22518.1"/>
    <property type="molecule type" value="Genomic_DNA"/>
</dbReference>
<protein>
    <recommendedName>
        <fullName evidence="5">DUF4488 domain-containing protein</fullName>
    </recommendedName>
</protein>
<feature type="coiled-coil region" evidence="1">
    <location>
        <begin position="138"/>
        <end position="170"/>
    </location>
</feature>
<keyword evidence="2" id="KW-0732">Signal</keyword>
<keyword evidence="1" id="KW-0175">Coiled coil</keyword>
<feature type="signal peptide" evidence="2">
    <location>
        <begin position="1"/>
        <end position="22"/>
    </location>
</feature>
<evidence type="ECO:0008006" key="5">
    <source>
        <dbReference type="Google" id="ProtNLM"/>
    </source>
</evidence>
<evidence type="ECO:0000313" key="3">
    <source>
        <dbReference type="EMBL" id="PUV22518.1"/>
    </source>
</evidence>
<organism evidence="3 4">
    <name type="scientific">Sphingobacterium athyrii</name>
    <dbReference type="NCBI Taxonomy" id="2152717"/>
    <lineage>
        <taxon>Bacteria</taxon>
        <taxon>Pseudomonadati</taxon>
        <taxon>Bacteroidota</taxon>
        <taxon>Sphingobacteriia</taxon>
        <taxon>Sphingobacteriales</taxon>
        <taxon>Sphingobacteriaceae</taxon>
        <taxon>Sphingobacterium</taxon>
    </lineage>
</organism>
<accession>A0A363NP18</accession>
<evidence type="ECO:0000256" key="1">
    <source>
        <dbReference type="SAM" id="Coils"/>
    </source>
</evidence>
<feature type="chain" id="PRO_5016670838" description="DUF4488 domain-containing protein" evidence="2">
    <location>
        <begin position="23"/>
        <end position="334"/>
    </location>
</feature>